<dbReference type="InterPro" id="IPR041711">
    <property type="entry name" value="Met-tRNA-FMT_N"/>
</dbReference>
<dbReference type="NCBIfam" id="TIGR00460">
    <property type="entry name" value="fmt"/>
    <property type="match status" value="1"/>
</dbReference>
<accession>A0A557NXX8</accession>
<evidence type="ECO:0000256" key="7">
    <source>
        <dbReference type="ARBA" id="ARBA00048558"/>
    </source>
</evidence>
<dbReference type="InterPro" id="IPR005793">
    <property type="entry name" value="Formyl_trans_C"/>
</dbReference>
<dbReference type="PANTHER" id="PTHR11138">
    <property type="entry name" value="METHIONYL-TRNA FORMYLTRANSFERASE"/>
    <property type="match status" value="1"/>
</dbReference>
<dbReference type="InterPro" id="IPR011034">
    <property type="entry name" value="Formyl_transferase-like_C_sf"/>
</dbReference>
<evidence type="ECO:0000256" key="8">
    <source>
        <dbReference type="HAMAP-Rule" id="MF_00182"/>
    </source>
</evidence>
<feature type="domain" description="Formyl transferase N-terminal" evidence="9">
    <location>
        <begin position="6"/>
        <end position="186"/>
    </location>
</feature>
<dbReference type="SUPFAM" id="SSF53328">
    <property type="entry name" value="Formyltransferase"/>
    <property type="match status" value="1"/>
</dbReference>
<dbReference type="PROSITE" id="PS00373">
    <property type="entry name" value="GART"/>
    <property type="match status" value="1"/>
</dbReference>
<feature type="binding site" evidence="8">
    <location>
        <begin position="117"/>
        <end position="120"/>
    </location>
    <ligand>
        <name>(6S)-5,6,7,8-tetrahydrofolate</name>
        <dbReference type="ChEBI" id="CHEBI:57453"/>
    </ligand>
</feature>
<dbReference type="FunFam" id="3.40.50.12230:FF:000001">
    <property type="entry name" value="Methionyl-tRNA formyltransferase"/>
    <property type="match status" value="1"/>
</dbReference>
<evidence type="ECO:0000313" key="11">
    <source>
        <dbReference type="EMBL" id="TVO33258.1"/>
    </source>
</evidence>
<comment type="catalytic activity">
    <reaction evidence="7 8">
        <text>L-methionyl-tRNA(fMet) + (6R)-10-formyltetrahydrofolate = N-formyl-L-methionyl-tRNA(fMet) + (6S)-5,6,7,8-tetrahydrofolate + H(+)</text>
        <dbReference type="Rhea" id="RHEA:24380"/>
        <dbReference type="Rhea" id="RHEA-COMP:9952"/>
        <dbReference type="Rhea" id="RHEA-COMP:9953"/>
        <dbReference type="ChEBI" id="CHEBI:15378"/>
        <dbReference type="ChEBI" id="CHEBI:57453"/>
        <dbReference type="ChEBI" id="CHEBI:78530"/>
        <dbReference type="ChEBI" id="CHEBI:78844"/>
        <dbReference type="ChEBI" id="CHEBI:195366"/>
        <dbReference type="EC" id="2.1.2.9"/>
    </reaction>
</comment>
<dbReference type="RefSeq" id="WP_144388996.1">
    <property type="nucleotide sequence ID" value="NZ_CANNCB010000049.1"/>
</dbReference>
<feature type="domain" description="Formyl transferase C-terminal" evidence="10">
    <location>
        <begin position="211"/>
        <end position="312"/>
    </location>
</feature>
<dbReference type="InterPro" id="IPR005794">
    <property type="entry name" value="Fmt"/>
</dbReference>
<dbReference type="CDD" id="cd08704">
    <property type="entry name" value="Met_tRNA_FMT_C"/>
    <property type="match status" value="1"/>
</dbReference>
<dbReference type="Pfam" id="PF02911">
    <property type="entry name" value="Formyl_trans_C"/>
    <property type="match status" value="1"/>
</dbReference>
<dbReference type="PANTHER" id="PTHR11138:SF5">
    <property type="entry name" value="METHIONYL-TRNA FORMYLTRANSFERASE, MITOCHONDRIAL"/>
    <property type="match status" value="1"/>
</dbReference>
<keyword evidence="5 8" id="KW-0808">Transferase</keyword>
<gene>
    <name evidence="8" type="primary">fmt</name>
    <name evidence="11" type="ORF">FOF44_15805</name>
</gene>
<sequence length="324" mass="35816">MSQSLRIVFAGTPDFAARHLAALLSAQQDSEYQIIAAYTQPDRPAGRGKKLTASPVKQLALEHDIPVFQPENFKSDQAKQQLEALNADLMIVVAYGLLLPQAVLDMPRLGCINVHGSILPRWRGAAPIQRAIWAGDAETGVTIMQMDIGLDTGDMLKISTLPIASTDTSASMYDKLAELGPQALLDCVQDISQGNIFPQKQNDDYANYAKKLSKEEAKIDWNNDAEHIERCVRAFNPWPMSFFSITDNNDQQHNIKVWQSRVEPQQADHPAGQIIRADKTGIYVATGKNLLVLEQLQIPGKKALSVQDTLNARSQWFEVGNILG</sequence>
<dbReference type="InterPro" id="IPR044135">
    <property type="entry name" value="Met-tRNA-FMT_C"/>
</dbReference>
<comment type="function">
    <text evidence="1 8">Attaches a formyl group to the free amino group of methionyl-tRNA(fMet). The formyl group appears to play a dual role in the initiator identity of N-formylmethionyl-tRNA by promoting its recognition by IF2 and preventing the misappropriation of this tRNA by the elongation apparatus.</text>
</comment>
<dbReference type="Gene3D" id="3.40.50.170">
    <property type="entry name" value="Formyl transferase, N-terminal domain"/>
    <property type="match status" value="1"/>
</dbReference>
<evidence type="ECO:0000256" key="2">
    <source>
        <dbReference type="ARBA" id="ARBA00010699"/>
    </source>
</evidence>
<evidence type="ECO:0000259" key="9">
    <source>
        <dbReference type="Pfam" id="PF00551"/>
    </source>
</evidence>
<name>A0A557NXX8_9VIBR</name>
<dbReference type="OrthoDB" id="9802815at2"/>
<protein>
    <recommendedName>
        <fullName evidence="4 8">Methionyl-tRNA formyltransferase</fullName>
        <ecNumber evidence="3 8">2.1.2.9</ecNumber>
    </recommendedName>
</protein>
<dbReference type="GO" id="GO:0005829">
    <property type="term" value="C:cytosol"/>
    <property type="evidence" value="ECO:0007669"/>
    <property type="project" value="TreeGrafter"/>
</dbReference>
<evidence type="ECO:0000256" key="6">
    <source>
        <dbReference type="ARBA" id="ARBA00022917"/>
    </source>
</evidence>
<dbReference type="FunFam" id="3.40.50.170:FF:000003">
    <property type="entry name" value="Methionyl-tRNA formyltransferase"/>
    <property type="match status" value="1"/>
</dbReference>
<keyword evidence="6 8" id="KW-0648">Protein biosynthesis</keyword>
<evidence type="ECO:0000256" key="1">
    <source>
        <dbReference type="ARBA" id="ARBA00002606"/>
    </source>
</evidence>
<evidence type="ECO:0000256" key="4">
    <source>
        <dbReference type="ARBA" id="ARBA00016014"/>
    </source>
</evidence>
<dbReference type="SUPFAM" id="SSF50486">
    <property type="entry name" value="FMT C-terminal domain-like"/>
    <property type="match status" value="1"/>
</dbReference>
<evidence type="ECO:0000259" key="10">
    <source>
        <dbReference type="Pfam" id="PF02911"/>
    </source>
</evidence>
<dbReference type="GO" id="GO:0004479">
    <property type="term" value="F:methionyl-tRNA formyltransferase activity"/>
    <property type="evidence" value="ECO:0007669"/>
    <property type="project" value="UniProtKB-UniRule"/>
</dbReference>
<dbReference type="InterPro" id="IPR037022">
    <property type="entry name" value="Formyl_trans_C_sf"/>
</dbReference>
<dbReference type="InterPro" id="IPR001555">
    <property type="entry name" value="GART_AS"/>
</dbReference>
<proteinExistence type="inferred from homology"/>
<reference evidence="11 12" key="1">
    <citation type="submission" date="2019-07" db="EMBL/GenBank/DDBJ databases">
        <title>The draft genome sequence of Vibrio algivorus M1486.</title>
        <authorList>
            <person name="Meng X."/>
        </authorList>
    </citation>
    <scope>NUCLEOTIDE SEQUENCE [LARGE SCALE GENOMIC DNA]</scope>
    <source>
        <strain evidence="11 12">M1486</strain>
    </source>
</reference>
<dbReference type="InterPro" id="IPR002376">
    <property type="entry name" value="Formyl_transf_N"/>
</dbReference>
<dbReference type="EMBL" id="VMKJ01000045">
    <property type="protein sequence ID" value="TVO33258.1"/>
    <property type="molecule type" value="Genomic_DNA"/>
</dbReference>
<dbReference type="Proteomes" id="UP000319828">
    <property type="component" value="Unassembled WGS sequence"/>
</dbReference>
<dbReference type="Pfam" id="PF00551">
    <property type="entry name" value="Formyl_trans_N"/>
    <property type="match status" value="1"/>
</dbReference>
<dbReference type="HAMAP" id="MF_00182">
    <property type="entry name" value="Formyl_trans"/>
    <property type="match status" value="1"/>
</dbReference>
<dbReference type="InterPro" id="IPR036477">
    <property type="entry name" value="Formyl_transf_N_sf"/>
</dbReference>
<dbReference type="AlphaFoldDB" id="A0A557NXX8"/>
<comment type="similarity">
    <text evidence="2 8">Belongs to the Fmt family.</text>
</comment>
<comment type="caution">
    <text evidence="11">The sequence shown here is derived from an EMBL/GenBank/DDBJ whole genome shotgun (WGS) entry which is preliminary data.</text>
</comment>
<evidence type="ECO:0000256" key="3">
    <source>
        <dbReference type="ARBA" id="ARBA00012261"/>
    </source>
</evidence>
<evidence type="ECO:0000256" key="5">
    <source>
        <dbReference type="ARBA" id="ARBA00022679"/>
    </source>
</evidence>
<dbReference type="Gene3D" id="3.10.25.10">
    <property type="entry name" value="Formyl transferase, C-terminal domain"/>
    <property type="match status" value="1"/>
</dbReference>
<dbReference type="EC" id="2.1.2.9" evidence="3 8"/>
<evidence type="ECO:0000313" key="12">
    <source>
        <dbReference type="Proteomes" id="UP000319828"/>
    </source>
</evidence>
<dbReference type="CDD" id="cd08646">
    <property type="entry name" value="FMT_core_Met-tRNA-FMT_N"/>
    <property type="match status" value="1"/>
</dbReference>
<organism evidence="11 12">
    <name type="scientific">Vibrio algivorus</name>
    <dbReference type="NCBI Taxonomy" id="1667024"/>
    <lineage>
        <taxon>Bacteria</taxon>
        <taxon>Pseudomonadati</taxon>
        <taxon>Pseudomonadota</taxon>
        <taxon>Gammaproteobacteria</taxon>
        <taxon>Vibrionales</taxon>
        <taxon>Vibrionaceae</taxon>
        <taxon>Vibrio</taxon>
    </lineage>
</organism>